<dbReference type="Pfam" id="PF20102">
    <property type="entry name" value="DUF6492"/>
    <property type="match status" value="1"/>
</dbReference>
<reference evidence="2 3" key="1">
    <citation type="submission" date="2018-10" db="EMBL/GenBank/DDBJ databases">
        <title>Genomic Encyclopedia of Archaeal and Bacterial Type Strains, Phase II (KMG-II): from individual species to whole genera.</title>
        <authorList>
            <person name="Goeker M."/>
        </authorList>
    </citation>
    <scope>NUCLEOTIDE SEQUENCE [LARGE SCALE GENOMIC DNA]</scope>
    <source>
        <strain evidence="2 3">DSM 25217</strain>
    </source>
</reference>
<evidence type="ECO:0000256" key="1">
    <source>
        <dbReference type="SAM" id="MobiDB-lite"/>
    </source>
</evidence>
<dbReference type="AlphaFoldDB" id="A0A3M0C4W4"/>
<feature type="compositionally biased region" description="Polar residues" evidence="1">
    <location>
        <begin position="1"/>
        <end position="10"/>
    </location>
</feature>
<dbReference type="EMBL" id="REFR01000015">
    <property type="protein sequence ID" value="RMB01866.1"/>
    <property type="molecule type" value="Genomic_DNA"/>
</dbReference>
<comment type="caution">
    <text evidence="2">The sequence shown here is derived from an EMBL/GenBank/DDBJ whole genome shotgun (WGS) entry which is preliminary data.</text>
</comment>
<evidence type="ECO:0000313" key="2">
    <source>
        <dbReference type="EMBL" id="RMB01866.1"/>
    </source>
</evidence>
<name>A0A3M0C4W4_9PROT</name>
<dbReference type="RefSeq" id="WP_121940018.1">
    <property type="nucleotide sequence ID" value="NZ_REFR01000015.1"/>
</dbReference>
<accession>A0A3M0C4W4</accession>
<evidence type="ECO:0000313" key="3">
    <source>
        <dbReference type="Proteomes" id="UP000271227"/>
    </source>
</evidence>
<proteinExistence type="predicted"/>
<keyword evidence="3" id="KW-1185">Reference proteome</keyword>
<feature type="region of interest" description="Disordered" evidence="1">
    <location>
        <begin position="1"/>
        <end position="22"/>
    </location>
</feature>
<dbReference type="Proteomes" id="UP000271227">
    <property type="component" value="Unassembled WGS sequence"/>
</dbReference>
<dbReference type="InterPro" id="IPR045499">
    <property type="entry name" value="DUF6492"/>
</dbReference>
<protein>
    <submittedName>
        <fullName evidence="2">Uncharacterized protein</fullName>
    </submittedName>
</protein>
<gene>
    <name evidence="2" type="ORF">BXY39_3373</name>
</gene>
<organism evidence="2 3">
    <name type="scientific">Eilatimonas milleporae</name>
    <dbReference type="NCBI Taxonomy" id="911205"/>
    <lineage>
        <taxon>Bacteria</taxon>
        <taxon>Pseudomonadati</taxon>
        <taxon>Pseudomonadota</taxon>
        <taxon>Alphaproteobacteria</taxon>
        <taxon>Kordiimonadales</taxon>
        <taxon>Kordiimonadaceae</taxon>
        <taxon>Eilatimonas</taxon>
    </lineage>
</organism>
<dbReference type="OrthoDB" id="7068290at2"/>
<dbReference type="InParanoid" id="A0A3M0C4W4"/>
<sequence length="366" mass="42096">MFHQANSILRQQGKGAVQSPLHGGNETIAQASRQLDVVTIAFMPEIRLLQLQARSLARFLAPDAVSRIWVINNDPQPKRFERAFNEVVLDDYGLFREKVTLLNPRSLARSLGRPLGRSLGGSLGQRTARHGWWSQQYLKIRAAGFVSQPQYLLLDAKNHFFRPVTASRFFADDGRLITHRYRIIDQYRRYFDRACRLFGASDPDRRLDGALPTATPFLVHTDEMLAMTTALEVVIGCPLTVRTYRALNLLEFYLYYAFLLGRYDTVEDHYVTGPRATVTAFHRFPAPGEDERMVLSWIEEPDLYCLGLHRRRLETRDGTILDRFADIWRDAGLVDGAEEVRYFQSVPPVRNSLAGSFFGWRPRLFR</sequence>